<protein>
    <submittedName>
        <fullName evidence="2">Uncharacterized protein</fullName>
    </submittedName>
</protein>
<evidence type="ECO:0000256" key="1">
    <source>
        <dbReference type="SAM" id="MobiDB-lite"/>
    </source>
</evidence>
<sequence>MVTIHVLDVDATTTQTEVEEVIQTAVNSQLITVKSLRPSWDGNQIATVQASDSGSGSEVSDSGSGSEVSDSGSGSEASDSGSGSEVSDNGSGSDVLDNESGSKDSDIRIVLDPDIRILILSDICSTSIKYHKPGHKARGRNGQPYCPSCKSDDHRPDTTKCPNFRELIKKQRKETGKGNNMNEGAKHKQNVEPRGGSNDGDAGRND</sequence>
<dbReference type="EMBL" id="JASPKY010000500">
    <property type="protein sequence ID" value="KAK9694850.1"/>
    <property type="molecule type" value="Genomic_DNA"/>
</dbReference>
<reference evidence="2 3" key="1">
    <citation type="journal article" date="2024" name="BMC Genomics">
        <title>De novo assembly and annotation of Popillia japonica's genome with initial clues to its potential as an invasive pest.</title>
        <authorList>
            <person name="Cucini C."/>
            <person name="Boschi S."/>
            <person name="Funari R."/>
            <person name="Cardaioli E."/>
            <person name="Iannotti N."/>
            <person name="Marturano G."/>
            <person name="Paoli F."/>
            <person name="Bruttini M."/>
            <person name="Carapelli A."/>
            <person name="Frati F."/>
            <person name="Nardi F."/>
        </authorList>
    </citation>
    <scope>NUCLEOTIDE SEQUENCE [LARGE SCALE GENOMIC DNA]</scope>
    <source>
        <strain evidence="2">DMR45628</strain>
    </source>
</reference>
<dbReference type="AlphaFoldDB" id="A0AAW1IXT3"/>
<organism evidence="2 3">
    <name type="scientific">Popillia japonica</name>
    <name type="common">Japanese beetle</name>
    <dbReference type="NCBI Taxonomy" id="7064"/>
    <lineage>
        <taxon>Eukaryota</taxon>
        <taxon>Metazoa</taxon>
        <taxon>Ecdysozoa</taxon>
        <taxon>Arthropoda</taxon>
        <taxon>Hexapoda</taxon>
        <taxon>Insecta</taxon>
        <taxon>Pterygota</taxon>
        <taxon>Neoptera</taxon>
        <taxon>Endopterygota</taxon>
        <taxon>Coleoptera</taxon>
        <taxon>Polyphaga</taxon>
        <taxon>Scarabaeiformia</taxon>
        <taxon>Scarabaeidae</taxon>
        <taxon>Rutelinae</taxon>
        <taxon>Popillia</taxon>
    </lineage>
</organism>
<feature type="compositionally biased region" description="Low complexity" evidence="1">
    <location>
        <begin position="51"/>
        <end position="95"/>
    </location>
</feature>
<evidence type="ECO:0000313" key="3">
    <source>
        <dbReference type="Proteomes" id="UP001458880"/>
    </source>
</evidence>
<comment type="caution">
    <text evidence="2">The sequence shown here is derived from an EMBL/GenBank/DDBJ whole genome shotgun (WGS) entry which is preliminary data.</text>
</comment>
<keyword evidence="3" id="KW-1185">Reference proteome</keyword>
<feature type="compositionally biased region" description="Basic and acidic residues" evidence="1">
    <location>
        <begin position="166"/>
        <end position="176"/>
    </location>
</feature>
<evidence type="ECO:0000313" key="2">
    <source>
        <dbReference type="EMBL" id="KAK9694850.1"/>
    </source>
</evidence>
<proteinExistence type="predicted"/>
<gene>
    <name evidence="2" type="ORF">QE152_g33261</name>
</gene>
<feature type="region of interest" description="Disordered" evidence="1">
    <location>
        <begin position="47"/>
        <end position="104"/>
    </location>
</feature>
<name>A0AAW1IXT3_POPJA</name>
<dbReference type="Proteomes" id="UP001458880">
    <property type="component" value="Unassembled WGS sequence"/>
</dbReference>
<accession>A0AAW1IXT3</accession>
<feature type="region of interest" description="Disordered" evidence="1">
    <location>
        <begin position="131"/>
        <end position="206"/>
    </location>
</feature>